<protein>
    <submittedName>
        <fullName evidence="2">Uncharacterized protein</fullName>
    </submittedName>
</protein>
<gene>
    <name evidence="2" type="ORF">JOD41_001522</name>
</gene>
<keyword evidence="3" id="KW-1185">Reference proteome</keyword>
<evidence type="ECO:0000313" key="2">
    <source>
        <dbReference type="EMBL" id="MBM7550780.1"/>
    </source>
</evidence>
<feature type="transmembrane region" description="Helical" evidence="1">
    <location>
        <begin position="72"/>
        <end position="96"/>
    </location>
</feature>
<comment type="caution">
    <text evidence="2">The sequence shown here is derived from an EMBL/GenBank/DDBJ whole genome shotgun (WGS) entry which is preliminary data.</text>
</comment>
<sequence>MKEKVKNLMLNPAMQIKIIASFFIFMLFIKSYVDTSFILSLIDEVILTYFIINFVFLFVNKNKLGKQLKKRLTDVVISALPYVIGRLISIVIIIIIKVL</sequence>
<accession>A0ABS2ML94</accession>
<dbReference type="RefSeq" id="WP_205052274.1">
    <property type="nucleotide sequence ID" value="NZ_JAFBDH010000007.1"/>
</dbReference>
<keyword evidence="1" id="KW-0812">Transmembrane</keyword>
<evidence type="ECO:0000256" key="1">
    <source>
        <dbReference type="SAM" id="Phobius"/>
    </source>
</evidence>
<feature type="transmembrane region" description="Helical" evidence="1">
    <location>
        <begin position="12"/>
        <end position="32"/>
    </location>
</feature>
<dbReference type="EMBL" id="JAFBDH010000007">
    <property type="protein sequence ID" value="MBM7550780.1"/>
    <property type="molecule type" value="Genomic_DNA"/>
</dbReference>
<dbReference type="Proteomes" id="UP000720595">
    <property type="component" value="Unassembled WGS sequence"/>
</dbReference>
<keyword evidence="1" id="KW-0472">Membrane</keyword>
<feature type="transmembrane region" description="Helical" evidence="1">
    <location>
        <begin position="38"/>
        <end position="60"/>
    </location>
</feature>
<reference evidence="2 3" key="1">
    <citation type="submission" date="2021-01" db="EMBL/GenBank/DDBJ databases">
        <title>Genomic Encyclopedia of Type Strains, Phase IV (KMG-IV): sequencing the most valuable type-strain genomes for metagenomic binning, comparative biology and taxonomic classification.</title>
        <authorList>
            <person name="Goeker M."/>
        </authorList>
    </citation>
    <scope>NUCLEOTIDE SEQUENCE [LARGE SCALE GENOMIC DNA]</scope>
    <source>
        <strain evidence="2 3">DSM 21461</strain>
    </source>
</reference>
<organism evidence="2 3">
    <name type="scientific">Peptoniphilus gorbachii</name>
    <dbReference type="NCBI Taxonomy" id="411567"/>
    <lineage>
        <taxon>Bacteria</taxon>
        <taxon>Bacillati</taxon>
        <taxon>Bacillota</taxon>
        <taxon>Tissierellia</taxon>
        <taxon>Tissierellales</taxon>
        <taxon>Peptoniphilaceae</taxon>
        <taxon>Peptoniphilus</taxon>
    </lineage>
</organism>
<proteinExistence type="predicted"/>
<evidence type="ECO:0000313" key="3">
    <source>
        <dbReference type="Proteomes" id="UP000720595"/>
    </source>
</evidence>
<keyword evidence="1" id="KW-1133">Transmembrane helix</keyword>
<name>A0ABS2ML94_9FIRM</name>